<organism evidence="10 11">
    <name type="scientific">Candidatus Desulfaltia bathyphila</name>
    <dbReference type="NCBI Taxonomy" id="2841697"/>
    <lineage>
        <taxon>Bacteria</taxon>
        <taxon>Pseudomonadati</taxon>
        <taxon>Thermodesulfobacteriota</taxon>
        <taxon>Desulfobacteria</taxon>
        <taxon>Desulfobacterales</taxon>
        <taxon>Desulfobacterales incertae sedis</taxon>
        <taxon>Candidatus Desulfaltia</taxon>
    </lineage>
</organism>
<evidence type="ECO:0000256" key="9">
    <source>
        <dbReference type="RuleBase" id="RU004320"/>
    </source>
</evidence>
<dbReference type="GO" id="GO:0005737">
    <property type="term" value="C:cytoplasm"/>
    <property type="evidence" value="ECO:0007669"/>
    <property type="project" value="UniProtKB-SubCell"/>
</dbReference>
<keyword evidence="2 7" id="KW-0820">tRNA-binding</keyword>
<feature type="active site" description="Proton acceptor" evidence="7">
    <location>
        <position position="24"/>
    </location>
</feature>
<comment type="subcellular location">
    <subcellularLocation>
        <location evidence="7">Cytoplasm</location>
    </subcellularLocation>
</comment>
<dbReference type="Gene3D" id="3.40.50.1470">
    <property type="entry name" value="Peptidyl-tRNA hydrolase"/>
    <property type="match status" value="1"/>
</dbReference>
<dbReference type="PANTHER" id="PTHR17224">
    <property type="entry name" value="PEPTIDYL-TRNA HYDROLASE"/>
    <property type="match status" value="1"/>
</dbReference>
<comment type="similarity">
    <text evidence="5 7 9">Belongs to the PTH family.</text>
</comment>
<keyword evidence="3 7" id="KW-0378">Hydrolase</keyword>
<comment type="function">
    <text evidence="7">Catalyzes the release of premature peptidyl moieties from peptidyl-tRNA molecules trapped in stalled 50S ribosomal subunits, and thus maintains levels of free tRNAs and 50S ribosomes.</text>
</comment>
<comment type="catalytic activity">
    <reaction evidence="7 8">
        <text>an N-acyl-L-alpha-aminoacyl-tRNA + H2O = an N-acyl-L-amino acid + a tRNA + H(+)</text>
        <dbReference type="Rhea" id="RHEA:54448"/>
        <dbReference type="Rhea" id="RHEA-COMP:10123"/>
        <dbReference type="Rhea" id="RHEA-COMP:13883"/>
        <dbReference type="ChEBI" id="CHEBI:15377"/>
        <dbReference type="ChEBI" id="CHEBI:15378"/>
        <dbReference type="ChEBI" id="CHEBI:59874"/>
        <dbReference type="ChEBI" id="CHEBI:78442"/>
        <dbReference type="ChEBI" id="CHEBI:138191"/>
        <dbReference type="EC" id="3.1.1.29"/>
    </reaction>
</comment>
<proteinExistence type="inferred from homology"/>
<evidence type="ECO:0000256" key="4">
    <source>
        <dbReference type="ARBA" id="ARBA00022884"/>
    </source>
</evidence>
<gene>
    <name evidence="7" type="primary">pth</name>
    <name evidence="10" type="ORF">H8E80_02950</name>
</gene>
<comment type="caution">
    <text evidence="10">The sequence shown here is derived from an EMBL/GenBank/DDBJ whole genome shotgun (WGS) entry which is preliminary data.</text>
</comment>
<evidence type="ECO:0000256" key="5">
    <source>
        <dbReference type="ARBA" id="ARBA00038063"/>
    </source>
</evidence>
<dbReference type="EMBL" id="JACNLL010000029">
    <property type="protein sequence ID" value="MBC8198993.1"/>
    <property type="molecule type" value="Genomic_DNA"/>
</dbReference>
<dbReference type="GO" id="GO:0004045">
    <property type="term" value="F:peptidyl-tRNA hydrolase activity"/>
    <property type="evidence" value="ECO:0007669"/>
    <property type="project" value="UniProtKB-UniRule"/>
</dbReference>
<feature type="binding site" evidence="7">
    <location>
        <position position="71"/>
    </location>
    <ligand>
        <name>tRNA</name>
        <dbReference type="ChEBI" id="CHEBI:17843"/>
    </ligand>
</feature>
<evidence type="ECO:0000256" key="6">
    <source>
        <dbReference type="ARBA" id="ARBA00050038"/>
    </source>
</evidence>
<feature type="binding site" evidence="7">
    <location>
        <position position="117"/>
    </location>
    <ligand>
        <name>tRNA</name>
        <dbReference type="ChEBI" id="CHEBI:17843"/>
    </ligand>
</feature>
<evidence type="ECO:0000313" key="11">
    <source>
        <dbReference type="Proteomes" id="UP000603545"/>
    </source>
</evidence>
<evidence type="ECO:0000256" key="1">
    <source>
        <dbReference type="ARBA" id="ARBA00013260"/>
    </source>
</evidence>
<keyword evidence="7" id="KW-0963">Cytoplasm</keyword>
<dbReference type="NCBIfam" id="TIGR00447">
    <property type="entry name" value="pth"/>
    <property type="match status" value="1"/>
</dbReference>
<dbReference type="FunFam" id="3.40.50.1470:FF:000001">
    <property type="entry name" value="Peptidyl-tRNA hydrolase"/>
    <property type="match status" value="1"/>
</dbReference>
<feature type="site" description="Discriminates between blocked and unblocked aminoacyl-tRNA" evidence="7">
    <location>
        <position position="14"/>
    </location>
</feature>
<keyword evidence="4 7" id="KW-0694">RNA-binding</keyword>
<dbReference type="GO" id="GO:0000049">
    <property type="term" value="F:tRNA binding"/>
    <property type="evidence" value="ECO:0007669"/>
    <property type="project" value="UniProtKB-UniRule"/>
</dbReference>
<dbReference type="PANTHER" id="PTHR17224:SF1">
    <property type="entry name" value="PEPTIDYL-TRNA HYDROLASE"/>
    <property type="match status" value="1"/>
</dbReference>
<evidence type="ECO:0000256" key="7">
    <source>
        <dbReference type="HAMAP-Rule" id="MF_00083"/>
    </source>
</evidence>
<dbReference type="GO" id="GO:0006515">
    <property type="term" value="P:protein quality control for misfolded or incompletely synthesized proteins"/>
    <property type="evidence" value="ECO:0007669"/>
    <property type="project" value="UniProtKB-UniRule"/>
</dbReference>
<dbReference type="InterPro" id="IPR001328">
    <property type="entry name" value="Pept_tRNA_hydro"/>
</dbReference>
<sequence length="207" mass="22785">MPQKKVSLVVGLGNPGKTYAATRHNFGFMVLDKVADSFSIPLGKKKFNAMMGRGFIENVDVILAKPMAFMNRSGGPVHKITQYFNISCKDILVVHDDIDLAFGTLRIKQKGGSGGHNGIESLIESLGSNDFSRLRIGIGHGIGSSEKDIDVANYVLSKFSYNEKKNLDQIITKAQDAIITILCKGIKYTMNCFNNKKIMFDTNLMNS</sequence>
<comment type="function">
    <text evidence="7">Hydrolyzes ribosome-free peptidyl-tRNAs (with 1 or more amino acids incorporated), which drop off the ribosome during protein synthesis, or as a result of ribosome stalling.</text>
</comment>
<evidence type="ECO:0000313" key="10">
    <source>
        <dbReference type="EMBL" id="MBC8198993.1"/>
    </source>
</evidence>
<dbReference type="InterPro" id="IPR036416">
    <property type="entry name" value="Pept_tRNA_hydro_sf"/>
</dbReference>
<dbReference type="Pfam" id="PF01195">
    <property type="entry name" value="Pept_tRNA_hydro"/>
    <property type="match status" value="1"/>
</dbReference>
<feature type="binding site" evidence="7">
    <location>
        <position position="69"/>
    </location>
    <ligand>
        <name>tRNA</name>
        <dbReference type="ChEBI" id="CHEBI:17843"/>
    </ligand>
</feature>
<evidence type="ECO:0000256" key="8">
    <source>
        <dbReference type="RuleBase" id="RU000673"/>
    </source>
</evidence>
<name>A0A8J6N5G1_9BACT</name>
<protein>
    <recommendedName>
        <fullName evidence="6 7">Peptidyl-tRNA hydrolase</fullName>
        <shortName evidence="7">Pth</shortName>
        <ecNumber evidence="1 7">3.1.1.29</ecNumber>
    </recommendedName>
</protein>
<dbReference type="GO" id="GO:0072344">
    <property type="term" value="P:rescue of stalled ribosome"/>
    <property type="evidence" value="ECO:0007669"/>
    <property type="project" value="UniProtKB-UniRule"/>
</dbReference>
<feature type="site" description="Stabilizes the basic form of H active site to accept a proton" evidence="7">
    <location>
        <position position="96"/>
    </location>
</feature>
<feature type="binding site" evidence="7">
    <location>
        <position position="19"/>
    </location>
    <ligand>
        <name>tRNA</name>
        <dbReference type="ChEBI" id="CHEBI:17843"/>
    </ligand>
</feature>
<dbReference type="AlphaFoldDB" id="A0A8J6N5G1"/>
<reference evidence="10 11" key="1">
    <citation type="submission" date="2020-08" db="EMBL/GenBank/DDBJ databases">
        <title>Bridging the membrane lipid divide: bacteria of the FCB group superphylum have the potential to synthesize archaeal ether lipids.</title>
        <authorList>
            <person name="Villanueva L."/>
            <person name="Von Meijenfeldt F.A.B."/>
            <person name="Westbye A.B."/>
            <person name="Yadav S."/>
            <person name="Hopmans E.C."/>
            <person name="Dutilh B.E."/>
            <person name="Sinninghe Damste J.S."/>
        </authorList>
    </citation>
    <scope>NUCLEOTIDE SEQUENCE [LARGE SCALE GENOMIC DNA]</scope>
    <source>
        <strain evidence="10">NIOZ-UU82</strain>
    </source>
</reference>
<dbReference type="InterPro" id="IPR018171">
    <property type="entry name" value="Pept_tRNA_hydro_CS"/>
</dbReference>
<dbReference type="EC" id="3.1.1.29" evidence="1 7"/>
<evidence type="ECO:0000256" key="3">
    <source>
        <dbReference type="ARBA" id="ARBA00022801"/>
    </source>
</evidence>
<dbReference type="SUPFAM" id="SSF53178">
    <property type="entry name" value="Peptidyl-tRNA hydrolase-like"/>
    <property type="match status" value="1"/>
</dbReference>
<evidence type="ECO:0000256" key="2">
    <source>
        <dbReference type="ARBA" id="ARBA00022555"/>
    </source>
</evidence>
<dbReference type="HAMAP" id="MF_00083">
    <property type="entry name" value="Pept_tRNA_hydro_bact"/>
    <property type="match status" value="1"/>
</dbReference>
<accession>A0A8J6N5G1</accession>
<dbReference type="CDD" id="cd00462">
    <property type="entry name" value="PTH"/>
    <property type="match status" value="1"/>
</dbReference>
<dbReference type="Proteomes" id="UP000603545">
    <property type="component" value="Unassembled WGS sequence"/>
</dbReference>
<dbReference type="PROSITE" id="PS01195">
    <property type="entry name" value="PEPT_TRNA_HYDROL_1"/>
    <property type="match status" value="1"/>
</dbReference>
<comment type="subunit">
    <text evidence="7">Monomer.</text>
</comment>